<dbReference type="RefSeq" id="XP_027202927.1">
    <property type="nucleotide sequence ID" value="XM_027347126.1"/>
</dbReference>
<dbReference type="OMA" id="EDNDYME"/>
<protein>
    <submittedName>
        <fullName evidence="2">DNA topoisomerase 1-like</fullName>
    </submittedName>
</protein>
<name>A0A6P6YC58_DERPT</name>
<evidence type="ECO:0000313" key="1">
    <source>
        <dbReference type="Proteomes" id="UP000515146"/>
    </source>
</evidence>
<sequence>MFSGGRKMERFSNPSASSSAAAAAATQSMPSMMNDSINLDDPYSLKLERLDILNMDDSNPFMQQIIEQRKNLLDDSRIMIRLLGLDHFIDNDDDDDERLRRKKMKAKKLAEKKKKTATVVRRRYNIDDDDDNDQPVLVGDIMERDPLDNNKIKTHDERIDKNDDDDDDDDDDNDEEILNNDSMEEDNDYMETYFDNGEDFID</sequence>
<dbReference type="InParanoid" id="A0A6P6YC58"/>
<dbReference type="Proteomes" id="UP000515146">
    <property type="component" value="Unplaced"/>
</dbReference>
<evidence type="ECO:0000313" key="2">
    <source>
        <dbReference type="RefSeq" id="XP_027202927.1"/>
    </source>
</evidence>
<proteinExistence type="predicted"/>
<dbReference type="KEGG" id="dpte:113796838"/>
<reference evidence="2" key="1">
    <citation type="submission" date="2025-08" db="UniProtKB">
        <authorList>
            <consortium name="RefSeq"/>
        </authorList>
    </citation>
    <scope>IDENTIFICATION</scope>
    <source>
        <strain evidence="2">Airmid</strain>
    </source>
</reference>
<organism evidence="1 2">
    <name type="scientific">Dermatophagoides pteronyssinus</name>
    <name type="common">European house dust mite</name>
    <dbReference type="NCBI Taxonomy" id="6956"/>
    <lineage>
        <taxon>Eukaryota</taxon>
        <taxon>Metazoa</taxon>
        <taxon>Ecdysozoa</taxon>
        <taxon>Arthropoda</taxon>
        <taxon>Chelicerata</taxon>
        <taxon>Arachnida</taxon>
        <taxon>Acari</taxon>
        <taxon>Acariformes</taxon>
        <taxon>Sarcoptiformes</taxon>
        <taxon>Astigmata</taxon>
        <taxon>Psoroptidia</taxon>
        <taxon>Analgoidea</taxon>
        <taxon>Pyroglyphidae</taxon>
        <taxon>Dermatophagoidinae</taxon>
        <taxon>Dermatophagoides</taxon>
    </lineage>
</organism>
<dbReference type="AlphaFoldDB" id="A0A6P6YC58"/>
<gene>
    <name evidence="2" type="primary">LOC113796838</name>
</gene>
<keyword evidence="1" id="KW-1185">Reference proteome</keyword>
<accession>A0A6P6YC58</accession>